<dbReference type="Proteomes" id="UP000095419">
    <property type="component" value="Unassembled WGS sequence"/>
</dbReference>
<dbReference type="EMBL" id="CYZF01000007">
    <property type="protein sequence ID" value="CUO87336.1"/>
    <property type="molecule type" value="Genomic_DNA"/>
</dbReference>
<evidence type="ECO:0000313" key="2">
    <source>
        <dbReference type="Proteomes" id="UP000095419"/>
    </source>
</evidence>
<sequence>MVKALILFLFVFDFDFRMILNTVVYVKLKIL</sequence>
<dbReference type="AlphaFoldDB" id="A0A174IMI6"/>
<name>A0A174IMI6_BACUN</name>
<reference evidence="1 2" key="1">
    <citation type="submission" date="2015-09" db="EMBL/GenBank/DDBJ databases">
        <authorList>
            <consortium name="Pathogen Informatics"/>
        </authorList>
    </citation>
    <scope>NUCLEOTIDE SEQUENCE [LARGE SCALE GENOMIC DNA]</scope>
    <source>
        <strain evidence="1 2">2789STDY5608791</strain>
    </source>
</reference>
<accession>A0A174IMI6</accession>
<organism evidence="1 2">
    <name type="scientific">Bacteroides uniformis</name>
    <dbReference type="NCBI Taxonomy" id="820"/>
    <lineage>
        <taxon>Bacteria</taxon>
        <taxon>Pseudomonadati</taxon>
        <taxon>Bacteroidota</taxon>
        <taxon>Bacteroidia</taxon>
        <taxon>Bacteroidales</taxon>
        <taxon>Bacteroidaceae</taxon>
        <taxon>Bacteroides</taxon>
    </lineage>
</organism>
<gene>
    <name evidence="1" type="ORF">ERS417307_02615</name>
</gene>
<proteinExistence type="predicted"/>
<evidence type="ECO:0000313" key="1">
    <source>
        <dbReference type="EMBL" id="CUO87336.1"/>
    </source>
</evidence>
<protein>
    <submittedName>
        <fullName evidence="1">Uncharacterized protein</fullName>
    </submittedName>
</protein>